<dbReference type="InParanoid" id="A0A251TS86"/>
<dbReference type="GO" id="GO:0048046">
    <property type="term" value="C:apoplast"/>
    <property type="evidence" value="ECO:0007669"/>
    <property type="project" value="InterPro"/>
</dbReference>
<evidence type="ECO:0000313" key="3">
    <source>
        <dbReference type="EMBL" id="KAF5789464.1"/>
    </source>
</evidence>
<proteinExistence type="predicted"/>
<sequence length="130" mass="14008">MDVMTKALILISMMVCLTSVANAISGEAILYRPPYAPSRCFGPKDQGVMVARAHGSLFAYGKACGWKYRVRCTSGKNKAIPNACTGNTVDVTIVDRCETCGADVLELSQEAFAQIARPELGKVNVEYAQI</sequence>
<dbReference type="OrthoDB" id="623670at2759"/>
<evidence type="ECO:0000259" key="2">
    <source>
        <dbReference type="PROSITE" id="PS50842"/>
    </source>
</evidence>
<feature type="domain" description="Expansin-like EG45" evidence="2">
    <location>
        <begin position="26"/>
        <end position="130"/>
    </location>
</feature>
<keyword evidence="5" id="KW-1185">Reference proteome</keyword>
<dbReference type="SUPFAM" id="SSF50685">
    <property type="entry name" value="Barwin-like endoglucanases"/>
    <property type="match status" value="1"/>
</dbReference>
<dbReference type="PANTHER" id="PTHR47295:SF7">
    <property type="entry name" value="RLPA-LIKE DOUBLE-PSI BETA-BARREL DOMAIN-CONTAINING PROTEIN-RELATED"/>
    <property type="match status" value="1"/>
</dbReference>
<evidence type="ECO:0000313" key="5">
    <source>
        <dbReference type="Proteomes" id="UP000215914"/>
    </source>
</evidence>
<reference evidence="4" key="2">
    <citation type="submission" date="2017-02" db="EMBL/GenBank/DDBJ databases">
        <title>Sunflower complete genome.</title>
        <authorList>
            <person name="Langlade N."/>
            <person name="Munos S."/>
        </authorList>
    </citation>
    <scope>NUCLEOTIDE SEQUENCE [LARGE SCALE GENOMIC DNA]</scope>
    <source>
        <tissue evidence="4">Leaves</tissue>
    </source>
</reference>
<dbReference type="GO" id="GO:0009627">
    <property type="term" value="P:systemic acquired resistance"/>
    <property type="evidence" value="ECO:0007669"/>
    <property type="project" value="InterPro"/>
</dbReference>
<name>A0A251TS86_HELAN</name>
<dbReference type="Pfam" id="PF03330">
    <property type="entry name" value="DPBB_1"/>
    <property type="match status" value="1"/>
</dbReference>
<accession>A0A251TS86</accession>
<dbReference type="STRING" id="4232.A0A251TS86"/>
<protein>
    <submittedName>
        <fullName evidence="4">Putative rlpA-like double-psi beta-barrel domain-containing protein</fullName>
    </submittedName>
    <submittedName>
        <fullName evidence="3">RlpA-like protein, double-psi beta-barrel</fullName>
    </submittedName>
</protein>
<dbReference type="PANTHER" id="PTHR47295">
    <property type="entry name" value="EG45-LIKE DOMAIN CONTAINING PROTEIN 1-RELATED"/>
    <property type="match status" value="1"/>
</dbReference>
<dbReference type="Gramene" id="mRNA:HanXRQr2_Chr09g0371521">
    <property type="protein sequence ID" value="mRNA:HanXRQr2_Chr09g0371521"/>
    <property type="gene ID" value="HanXRQr2_Chr09g0371521"/>
</dbReference>
<evidence type="ECO:0000313" key="4">
    <source>
        <dbReference type="EMBL" id="OTG13985.1"/>
    </source>
</evidence>
<dbReference type="OMA" id="WKNRGAC"/>
<reference evidence="3" key="3">
    <citation type="submission" date="2020-06" db="EMBL/GenBank/DDBJ databases">
        <title>Helianthus annuus Genome sequencing and assembly Release 2.</title>
        <authorList>
            <person name="Gouzy J."/>
            <person name="Langlade N."/>
            <person name="Munos S."/>
        </authorList>
    </citation>
    <scope>NUCLEOTIDE SEQUENCE</scope>
    <source>
        <tissue evidence="3">Leaves</tissue>
    </source>
</reference>
<dbReference type="AlphaFoldDB" id="A0A251TS86"/>
<dbReference type="Proteomes" id="UP000215914">
    <property type="component" value="Chromosome 9"/>
</dbReference>
<dbReference type="InterPro" id="IPR036908">
    <property type="entry name" value="RlpA-like_sf"/>
</dbReference>
<evidence type="ECO:0000256" key="1">
    <source>
        <dbReference type="SAM" id="SignalP"/>
    </source>
</evidence>
<feature type="chain" id="PRO_5013327134" evidence="1">
    <location>
        <begin position="24"/>
        <end position="130"/>
    </location>
</feature>
<dbReference type="InterPro" id="IPR009009">
    <property type="entry name" value="RlpA-like_DPBB"/>
</dbReference>
<dbReference type="EMBL" id="MNCJ02000324">
    <property type="protein sequence ID" value="KAF5789464.1"/>
    <property type="molecule type" value="Genomic_DNA"/>
</dbReference>
<feature type="signal peptide" evidence="1">
    <location>
        <begin position="1"/>
        <end position="23"/>
    </location>
</feature>
<dbReference type="InterPro" id="IPR007112">
    <property type="entry name" value="Expansin/allergen_DPBB_dom"/>
</dbReference>
<organism evidence="4 5">
    <name type="scientific">Helianthus annuus</name>
    <name type="common">Common sunflower</name>
    <dbReference type="NCBI Taxonomy" id="4232"/>
    <lineage>
        <taxon>Eukaryota</taxon>
        <taxon>Viridiplantae</taxon>
        <taxon>Streptophyta</taxon>
        <taxon>Embryophyta</taxon>
        <taxon>Tracheophyta</taxon>
        <taxon>Spermatophyta</taxon>
        <taxon>Magnoliopsida</taxon>
        <taxon>eudicotyledons</taxon>
        <taxon>Gunneridae</taxon>
        <taxon>Pentapetalae</taxon>
        <taxon>asterids</taxon>
        <taxon>campanulids</taxon>
        <taxon>Asterales</taxon>
        <taxon>Asteraceae</taxon>
        <taxon>Asteroideae</taxon>
        <taxon>Heliantheae alliance</taxon>
        <taxon>Heliantheae</taxon>
        <taxon>Helianthus</taxon>
    </lineage>
</organism>
<reference evidence="3 5" key="1">
    <citation type="journal article" date="2017" name="Nature">
        <title>The sunflower genome provides insights into oil metabolism, flowering and Asterid evolution.</title>
        <authorList>
            <person name="Badouin H."/>
            <person name="Gouzy J."/>
            <person name="Grassa C.J."/>
            <person name="Murat F."/>
            <person name="Staton S.E."/>
            <person name="Cottret L."/>
            <person name="Lelandais-Briere C."/>
            <person name="Owens G.L."/>
            <person name="Carrere S."/>
            <person name="Mayjonade B."/>
            <person name="Legrand L."/>
            <person name="Gill N."/>
            <person name="Kane N.C."/>
            <person name="Bowers J.E."/>
            <person name="Hubner S."/>
            <person name="Bellec A."/>
            <person name="Berard A."/>
            <person name="Berges H."/>
            <person name="Blanchet N."/>
            <person name="Boniface M.C."/>
            <person name="Brunel D."/>
            <person name="Catrice O."/>
            <person name="Chaidir N."/>
            <person name="Claudel C."/>
            <person name="Donnadieu C."/>
            <person name="Faraut T."/>
            <person name="Fievet G."/>
            <person name="Helmstetter N."/>
            <person name="King M."/>
            <person name="Knapp S.J."/>
            <person name="Lai Z."/>
            <person name="Le Paslier M.C."/>
            <person name="Lippi Y."/>
            <person name="Lorenzon L."/>
            <person name="Mandel J.R."/>
            <person name="Marage G."/>
            <person name="Marchand G."/>
            <person name="Marquand E."/>
            <person name="Bret-Mestries E."/>
            <person name="Morien E."/>
            <person name="Nambeesan S."/>
            <person name="Nguyen T."/>
            <person name="Pegot-Espagnet P."/>
            <person name="Pouilly N."/>
            <person name="Raftis F."/>
            <person name="Sallet E."/>
            <person name="Schiex T."/>
            <person name="Thomas J."/>
            <person name="Vandecasteele C."/>
            <person name="Vares D."/>
            <person name="Vear F."/>
            <person name="Vautrin S."/>
            <person name="Crespi M."/>
            <person name="Mangin B."/>
            <person name="Burke J.M."/>
            <person name="Salse J."/>
            <person name="Munos S."/>
            <person name="Vincourt P."/>
            <person name="Rieseberg L.H."/>
            <person name="Langlade N.B."/>
        </authorList>
    </citation>
    <scope>NUCLEOTIDE SEQUENCE [LARGE SCALE GENOMIC DNA]</scope>
    <source>
        <strain evidence="5">cv. SF193</strain>
        <tissue evidence="3">Leaves</tissue>
    </source>
</reference>
<dbReference type="EMBL" id="CM007898">
    <property type="protein sequence ID" value="OTG13985.1"/>
    <property type="molecule type" value="Genomic_DNA"/>
</dbReference>
<dbReference type="InterPro" id="IPR044206">
    <property type="entry name" value="EGC1/2"/>
</dbReference>
<dbReference type="Gene3D" id="2.40.40.10">
    <property type="entry name" value="RlpA-like domain"/>
    <property type="match status" value="1"/>
</dbReference>
<dbReference type="PROSITE" id="PS50842">
    <property type="entry name" value="EXPANSIN_EG45"/>
    <property type="match status" value="1"/>
</dbReference>
<keyword evidence="1" id="KW-0732">Signal</keyword>
<dbReference type="CDD" id="cd22269">
    <property type="entry name" value="DPBB_EG45-like"/>
    <property type="match status" value="1"/>
</dbReference>
<gene>
    <name evidence="4" type="ORF">HannXRQ_Chr09g0244341</name>
    <name evidence="3" type="ORF">HanXRQr2_Chr09g0371521</name>
</gene>